<evidence type="ECO:0000313" key="5">
    <source>
        <dbReference type="EMBL" id="CAL8142608.1"/>
    </source>
</evidence>
<dbReference type="SUPFAM" id="SSF48403">
    <property type="entry name" value="Ankyrin repeat"/>
    <property type="match status" value="1"/>
</dbReference>
<dbReference type="InterPro" id="IPR036770">
    <property type="entry name" value="Ankyrin_rpt-contain_sf"/>
</dbReference>
<name>A0ABP1S2V0_9HEXA</name>
<dbReference type="Proteomes" id="UP001642540">
    <property type="component" value="Unassembled WGS sequence"/>
</dbReference>
<dbReference type="SUPFAM" id="SSF52540">
    <property type="entry name" value="P-loop containing nucleoside triphosphate hydrolases"/>
    <property type="match status" value="2"/>
</dbReference>
<dbReference type="PANTHER" id="PTHR24126:SF14">
    <property type="entry name" value="ANK_REP_REGION DOMAIN-CONTAINING PROTEIN"/>
    <property type="match status" value="1"/>
</dbReference>
<feature type="repeat" description="ANK" evidence="3">
    <location>
        <begin position="1080"/>
        <end position="1113"/>
    </location>
</feature>
<sequence length="1127" mass="129085">MFNKIVYQGRELDKLYLTSHLGPEVVRVIEDCWMENIMEESSGEINLFSNILLPFIKSYEYVNRKIEFQGVISYRKDTCRQKFETHLESILQHRKSPVNIFAVSWNEDCKCAQGNCSDSFEKVSKILREGSGDLKLGKNIRIVALDDKDNPGIQFEKFNNFAKTYTTHWLHASDVGLVWEKAGNGSSAKLRQYLKTGFFKEDFFLSNLNKNGGQRVICIFGDAGMGKTTFLQATAIKIKANHPDRLVCFMTCEKFGEILQVLNSVHAVKSIDILVMVEVLVRGFQLTSEIEKKVLECLISYSDNNASPKIELLLDGFEDLNRLARKMLLKYLKKGPLRCFRVWLTVRTHLKYLIEDTVNLVAYELCSFTDTEIIYCFNRISEYCCSNQEFCQCKNRGRQLLAELLVSPHLESHLKINLVELLANPRNLKFLFKYMREHRLRNPFLLSAAKIMKIVLEGMIDVFLDKHCSLKRSSAEEKVPRILKKYVCLAVQYYKQKPLGNGELSDVQGNFDPELYAIGLIERDRESKVRFVHNAFPSYLLANYYANSMPSSIAFVEFFLYKMLYEDCCEEVRMFYDQKLGMDKLDPKILRAWGDVIQKYLITFHDLSDDSVKHEQPSVLGTVLHLTIIEKRLEIAKLLIKSLRSSPLECRRLISRKVIVEVEVNGCKKNSKDVTHDEDGSTTTSIEMSALSLAVMFGNPELVHGMYEVLETGENNVWTKDSFTKLDTYNFTPIHLAVISCNVENLLYLSSEHQLSINTLDLRKHLPIHLIFYNKWSFKLSILPPDSQNRHLVFRSINICKYYNDLDETMCWENVNLPDSAGHFPVLASKIKPRLTLSLMKKNLNFECKDAKGTLTHYRSANSYVKIMEKLAGRSIINFKNNVNSFAPLHRPLHLACSAGFLPMIKCMIEKRVEINIKNKNGLTTSYFAIYYGRVDILKYLLDNGMDRSVENLMVNEVPILHHVAVKGYLEMVKYLVTELRYPLNVTDGEEATVLHKVAYSGRLDSARLLIEMGVEVNAKDNQDQTPLHLACSTGTKAKLELVQFLIEKGGDLNMKTIHGKTPMHFAAEGGAGVNMEDVNGQTPLHVTTICHCSTDMVEFLIRAGGDMHLRDKYNNTPLCALRRHNN</sequence>
<evidence type="ECO:0000259" key="4">
    <source>
        <dbReference type="PROSITE" id="PS50837"/>
    </source>
</evidence>
<feature type="domain" description="NACHT" evidence="4">
    <location>
        <begin position="215"/>
        <end position="348"/>
    </location>
</feature>
<dbReference type="Pfam" id="PF00023">
    <property type="entry name" value="Ank"/>
    <property type="match status" value="1"/>
</dbReference>
<feature type="repeat" description="ANK" evidence="3">
    <location>
        <begin position="990"/>
        <end position="1022"/>
    </location>
</feature>
<accession>A0ABP1S2V0</accession>
<organism evidence="5 6">
    <name type="scientific">Orchesella dallaii</name>
    <dbReference type="NCBI Taxonomy" id="48710"/>
    <lineage>
        <taxon>Eukaryota</taxon>
        <taxon>Metazoa</taxon>
        <taxon>Ecdysozoa</taxon>
        <taxon>Arthropoda</taxon>
        <taxon>Hexapoda</taxon>
        <taxon>Collembola</taxon>
        <taxon>Entomobryomorpha</taxon>
        <taxon>Entomobryoidea</taxon>
        <taxon>Orchesellidae</taxon>
        <taxon>Orchesellinae</taxon>
        <taxon>Orchesella</taxon>
    </lineage>
</organism>
<feature type="repeat" description="ANK" evidence="3">
    <location>
        <begin position="1023"/>
        <end position="1058"/>
    </location>
</feature>
<keyword evidence="1" id="KW-0677">Repeat</keyword>
<dbReference type="Gene3D" id="1.25.40.20">
    <property type="entry name" value="Ankyrin repeat-containing domain"/>
    <property type="match status" value="5"/>
</dbReference>
<reference evidence="5 6" key="1">
    <citation type="submission" date="2024-08" db="EMBL/GenBank/DDBJ databases">
        <authorList>
            <person name="Cucini C."/>
            <person name="Frati F."/>
        </authorList>
    </citation>
    <scope>NUCLEOTIDE SEQUENCE [LARGE SCALE GENOMIC DNA]</scope>
</reference>
<dbReference type="SMART" id="SM00248">
    <property type="entry name" value="ANK"/>
    <property type="match status" value="8"/>
</dbReference>
<feature type="repeat" description="ANK" evidence="3">
    <location>
        <begin position="921"/>
        <end position="953"/>
    </location>
</feature>
<proteinExistence type="predicted"/>
<evidence type="ECO:0000313" key="6">
    <source>
        <dbReference type="Proteomes" id="UP001642540"/>
    </source>
</evidence>
<keyword evidence="2 3" id="KW-0040">ANK repeat</keyword>
<dbReference type="InterPro" id="IPR007111">
    <property type="entry name" value="NACHT_NTPase"/>
</dbReference>
<dbReference type="Gene3D" id="3.40.50.300">
    <property type="entry name" value="P-loop containing nucleotide triphosphate hydrolases"/>
    <property type="match status" value="1"/>
</dbReference>
<dbReference type="PANTHER" id="PTHR24126">
    <property type="entry name" value="ANKYRIN REPEAT, PH AND SEC7 DOMAIN CONTAINING PROTEIN SECG-RELATED"/>
    <property type="match status" value="1"/>
</dbReference>
<dbReference type="Pfam" id="PF12796">
    <property type="entry name" value="Ank_2"/>
    <property type="match status" value="2"/>
</dbReference>
<dbReference type="PROSITE" id="PS50088">
    <property type="entry name" value="ANK_REPEAT"/>
    <property type="match status" value="5"/>
</dbReference>
<gene>
    <name evidence="5" type="ORF">ODALV1_LOCUS29102</name>
</gene>
<protein>
    <recommendedName>
        <fullName evidence="4">NACHT domain-containing protein</fullName>
    </recommendedName>
</protein>
<comment type="caution">
    <text evidence="5">The sequence shown here is derived from an EMBL/GenBank/DDBJ whole genome shotgun (WGS) entry which is preliminary data.</text>
</comment>
<dbReference type="EMBL" id="CAXLJM020000148">
    <property type="protein sequence ID" value="CAL8142608.1"/>
    <property type="molecule type" value="Genomic_DNA"/>
</dbReference>
<dbReference type="Pfam" id="PF05729">
    <property type="entry name" value="NACHT"/>
    <property type="match status" value="1"/>
</dbReference>
<dbReference type="InterPro" id="IPR002110">
    <property type="entry name" value="Ankyrin_rpt"/>
</dbReference>
<evidence type="ECO:0000256" key="2">
    <source>
        <dbReference type="ARBA" id="ARBA00023043"/>
    </source>
</evidence>
<dbReference type="PROSITE" id="PS50297">
    <property type="entry name" value="ANK_REP_REGION"/>
    <property type="match status" value="4"/>
</dbReference>
<dbReference type="InterPro" id="IPR027417">
    <property type="entry name" value="P-loop_NTPase"/>
</dbReference>
<dbReference type="PROSITE" id="PS50837">
    <property type="entry name" value="NACHT"/>
    <property type="match status" value="1"/>
</dbReference>
<evidence type="ECO:0000256" key="1">
    <source>
        <dbReference type="ARBA" id="ARBA00022737"/>
    </source>
</evidence>
<keyword evidence="6" id="KW-1185">Reference proteome</keyword>
<evidence type="ECO:0000256" key="3">
    <source>
        <dbReference type="PROSITE-ProRule" id="PRU00023"/>
    </source>
</evidence>
<feature type="repeat" description="ANK" evidence="3">
    <location>
        <begin position="892"/>
        <end position="920"/>
    </location>
</feature>